<organism evidence="4 5">
    <name type="scientific">Neotoma lepida</name>
    <name type="common">Desert woodrat</name>
    <dbReference type="NCBI Taxonomy" id="56216"/>
    <lineage>
        <taxon>Eukaryota</taxon>
        <taxon>Metazoa</taxon>
        <taxon>Chordata</taxon>
        <taxon>Craniata</taxon>
        <taxon>Vertebrata</taxon>
        <taxon>Euteleostomi</taxon>
        <taxon>Mammalia</taxon>
        <taxon>Eutheria</taxon>
        <taxon>Euarchontoglires</taxon>
        <taxon>Glires</taxon>
        <taxon>Rodentia</taxon>
        <taxon>Myomorpha</taxon>
        <taxon>Muroidea</taxon>
        <taxon>Cricetidae</taxon>
        <taxon>Neotominae</taxon>
        <taxon>Neotoma</taxon>
    </lineage>
</organism>
<feature type="region of interest" description="Disordered" evidence="3">
    <location>
        <begin position="64"/>
        <end position="128"/>
    </location>
</feature>
<protein>
    <submittedName>
        <fullName evidence="4">Uncharacterized protein</fullName>
    </submittedName>
</protein>
<gene>
    <name evidence="4" type="ORF">A6R68_01546</name>
</gene>
<comment type="caution">
    <text evidence="4">The sequence shown here is derived from an EMBL/GenBank/DDBJ whole genome shotgun (WGS) entry which is preliminary data.</text>
</comment>
<keyword evidence="5" id="KW-1185">Reference proteome</keyword>
<evidence type="ECO:0000256" key="3">
    <source>
        <dbReference type="SAM" id="MobiDB-lite"/>
    </source>
</evidence>
<dbReference type="GO" id="GO:0016272">
    <property type="term" value="C:prefoldin complex"/>
    <property type="evidence" value="ECO:0007669"/>
    <property type="project" value="InterPro"/>
</dbReference>
<dbReference type="SUPFAM" id="SSF46579">
    <property type="entry name" value="Prefoldin"/>
    <property type="match status" value="1"/>
</dbReference>
<evidence type="ECO:0000256" key="1">
    <source>
        <dbReference type="ARBA" id="ARBA00023186"/>
    </source>
</evidence>
<feature type="compositionally biased region" description="Basic and acidic residues" evidence="3">
    <location>
        <begin position="84"/>
        <end position="113"/>
    </location>
</feature>
<dbReference type="AlphaFoldDB" id="A0A1A6GX37"/>
<sequence>MRNSVSHHFDQTCSGVGLQEQRGLASKAAELAMELNEHSLVIDTRKEVDETPKRTVKEVLPALEGNKQQTQKITETPSQQLQAKGKELNGFPEKHNTRHMGEDEKPPAKENSDRAGANVGTKLSTRLR</sequence>
<dbReference type="STRING" id="56216.A0A1A6GX37"/>
<dbReference type="InterPro" id="IPR027235">
    <property type="entry name" value="PFD2"/>
</dbReference>
<keyword evidence="1" id="KW-0143">Chaperone</keyword>
<dbReference type="GO" id="GO:0006457">
    <property type="term" value="P:protein folding"/>
    <property type="evidence" value="ECO:0007669"/>
    <property type="project" value="InterPro"/>
</dbReference>
<feature type="compositionally biased region" description="Polar residues" evidence="3">
    <location>
        <begin position="66"/>
        <end position="82"/>
    </location>
</feature>
<dbReference type="OrthoDB" id="29646at2759"/>
<accession>A0A1A6GX37</accession>
<evidence type="ECO:0000313" key="5">
    <source>
        <dbReference type="Proteomes" id="UP000092124"/>
    </source>
</evidence>
<dbReference type="Proteomes" id="UP000092124">
    <property type="component" value="Unassembled WGS sequence"/>
</dbReference>
<evidence type="ECO:0000256" key="2">
    <source>
        <dbReference type="ARBA" id="ARBA00024667"/>
    </source>
</evidence>
<proteinExistence type="predicted"/>
<dbReference type="EMBL" id="LZPO01066623">
    <property type="protein sequence ID" value="OBS69912.1"/>
    <property type="molecule type" value="Genomic_DNA"/>
</dbReference>
<evidence type="ECO:0000313" key="4">
    <source>
        <dbReference type="EMBL" id="OBS69912.1"/>
    </source>
</evidence>
<comment type="function">
    <text evidence="2">Binds specifically to cytosolic chaperonin (c-CPN) and transfers target proteins to it. Binds to nascent polypeptide chain and promotes folding in an environment in which there are many competing pathways for nonnative proteins.</text>
</comment>
<name>A0A1A6GX37_NEOLE</name>
<reference evidence="4 5" key="1">
    <citation type="submission" date="2016-06" db="EMBL/GenBank/DDBJ databases">
        <title>The Draft Genome Sequence and Annotation of the Desert Woodrat Neotoma lepida.</title>
        <authorList>
            <person name="Campbell M."/>
            <person name="Oakeson K.F."/>
            <person name="Yandell M."/>
            <person name="Halpert J.R."/>
            <person name="Dearing D."/>
        </authorList>
    </citation>
    <scope>NUCLEOTIDE SEQUENCE [LARGE SCALE GENOMIC DNA]</scope>
    <source>
        <strain evidence="4">417</strain>
        <tissue evidence="4">Liver</tissue>
    </source>
</reference>
<dbReference type="PANTHER" id="PTHR13303">
    <property type="entry name" value="PREFOLDIN SUBUNIT 2"/>
    <property type="match status" value="1"/>
</dbReference>